<comment type="caution">
    <text evidence="3">The sequence shown here is derived from an EMBL/GenBank/DDBJ whole genome shotgun (WGS) entry which is preliminary data.</text>
</comment>
<dbReference type="SUPFAM" id="SSF54106">
    <property type="entry name" value="LysM domain"/>
    <property type="match status" value="1"/>
</dbReference>
<dbReference type="InterPro" id="IPR018392">
    <property type="entry name" value="LysM"/>
</dbReference>
<dbReference type="InterPro" id="IPR011055">
    <property type="entry name" value="Dup_hybrid_motif"/>
</dbReference>
<dbReference type="PANTHER" id="PTHR21666">
    <property type="entry name" value="PEPTIDASE-RELATED"/>
    <property type="match status" value="1"/>
</dbReference>
<evidence type="ECO:0000256" key="1">
    <source>
        <dbReference type="SAM" id="Phobius"/>
    </source>
</evidence>
<dbReference type="CDD" id="cd00118">
    <property type="entry name" value="LysM"/>
    <property type="match status" value="2"/>
</dbReference>
<proteinExistence type="predicted"/>
<protein>
    <recommendedName>
        <fullName evidence="2">LysM domain-containing protein</fullName>
    </recommendedName>
</protein>
<dbReference type="GO" id="GO:0004222">
    <property type="term" value="F:metalloendopeptidase activity"/>
    <property type="evidence" value="ECO:0007669"/>
    <property type="project" value="TreeGrafter"/>
</dbReference>
<dbReference type="Pfam" id="PF01551">
    <property type="entry name" value="Peptidase_M23"/>
    <property type="match status" value="1"/>
</dbReference>
<keyword evidence="1" id="KW-1133">Transmembrane helix</keyword>
<gene>
    <name evidence="3" type="ORF">COW99_03645</name>
</gene>
<dbReference type="Pfam" id="PF01476">
    <property type="entry name" value="LysM"/>
    <property type="match status" value="2"/>
</dbReference>
<accession>A0A2H0BV23</accession>
<dbReference type="PROSITE" id="PS51782">
    <property type="entry name" value="LYSM"/>
    <property type="match status" value="2"/>
</dbReference>
<dbReference type="Gene3D" id="3.10.350.10">
    <property type="entry name" value="LysM domain"/>
    <property type="match status" value="2"/>
</dbReference>
<name>A0A2H0BV23_9BACT</name>
<dbReference type="PANTHER" id="PTHR21666:SF270">
    <property type="entry name" value="MUREIN HYDROLASE ACTIVATOR ENVC"/>
    <property type="match status" value="1"/>
</dbReference>
<dbReference type="EMBL" id="PCTA01000024">
    <property type="protein sequence ID" value="PIP61536.1"/>
    <property type="molecule type" value="Genomic_DNA"/>
</dbReference>
<organism evidence="3 4">
    <name type="scientific">Candidatus Roizmanbacteria bacterium CG22_combo_CG10-13_8_21_14_all_38_20</name>
    <dbReference type="NCBI Taxonomy" id="1974862"/>
    <lineage>
        <taxon>Bacteria</taxon>
        <taxon>Candidatus Roizmaniibacteriota</taxon>
    </lineage>
</organism>
<dbReference type="Proteomes" id="UP000231246">
    <property type="component" value="Unassembled WGS sequence"/>
</dbReference>
<reference evidence="3 4" key="1">
    <citation type="submission" date="2017-09" db="EMBL/GenBank/DDBJ databases">
        <title>Depth-based differentiation of microbial function through sediment-hosted aquifers and enrichment of novel symbionts in the deep terrestrial subsurface.</title>
        <authorList>
            <person name="Probst A.J."/>
            <person name="Ladd B."/>
            <person name="Jarett J.K."/>
            <person name="Geller-Mcgrath D.E."/>
            <person name="Sieber C.M."/>
            <person name="Emerson J.B."/>
            <person name="Anantharaman K."/>
            <person name="Thomas B.C."/>
            <person name="Malmstrom R."/>
            <person name="Stieglmeier M."/>
            <person name="Klingl A."/>
            <person name="Woyke T."/>
            <person name="Ryan C.M."/>
            <person name="Banfield J.F."/>
        </authorList>
    </citation>
    <scope>NUCLEOTIDE SEQUENCE [LARGE SCALE GENOMIC DNA]</scope>
    <source>
        <strain evidence="3">CG22_combo_CG10-13_8_21_14_all_38_20</strain>
    </source>
</reference>
<dbReference type="InterPro" id="IPR050570">
    <property type="entry name" value="Cell_wall_metabolism_enzyme"/>
</dbReference>
<evidence type="ECO:0000259" key="2">
    <source>
        <dbReference type="PROSITE" id="PS51782"/>
    </source>
</evidence>
<keyword evidence="1" id="KW-0812">Transmembrane</keyword>
<dbReference type="SUPFAM" id="SSF51261">
    <property type="entry name" value="Duplicated hybrid motif"/>
    <property type="match status" value="1"/>
</dbReference>
<evidence type="ECO:0000313" key="3">
    <source>
        <dbReference type="EMBL" id="PIP61536.1"/>
    </source>
</evidence>
<feature type="domain" description="LysM" evidence="2">
    <location>
        <begin position="133"/>
        <end position="178"/>
    </location>
</feature>
<evidence type="ECO:0000313" key="4">
    <source>
        <dbReference type="Proteomes" id="UP000231246"/>
    </source>
</evidence>
<feature type="transmembrane region" description="Helical" evidence="1">
    <location>
        <begin position="69"/>
        <end position="88"/>
    </location>
</feature>
<dbReference type="SMART" id="SM00257">
    <property type="entry name" value="LysM"/>
    <property type="match status" value="2"/>
</dbReference>
<feature type="domain" description="LysM" evidence="2">
    <location>
        <begin position="184"/>
        <end position="232"/>
    </location>
</feature>
<sequence length="376" mass="41694">MINRIHWHHQKARLKRDLAALLQDLKLWLKFSASYIKSKLEFFAEHFESFKGIIVTFLLHKRGRYSRSFLNVSVFVIVGAGFIVAPIIKESHPIVGGTGFEDYESPSAVLSSLTYDEISTSTQISEKPRDQVIEYVVREGDTVSSIAEQFGVSEDTIKWANDLTVKNPVLKIETMLKVPPVSGVVHTVKKGETVYSISKKYQAEAQNIVNFPFNEFADLETFALDTGQILIVPDGVIQGAKPVIRQVPLAPEIIAHGDGQFLWPTNGRITQNFVWYHKAIDIANKQAPSIAAADTGTVVYAGCLKWGYGCHVIVDHGNGFQTLYAHLSQYYVNVGDAVARGQSIGQMGSTGRSTGTHLHFEIRKNGVALNPMSFLQ</sequence>
<dbReference type="InterPro" id="IPR036779">
    <property type="entry name" value="LysM_dom_sf"/>
</dbReference>
<dbReference type="CDD" id="cd12797">
    <property type="entry name" value="M23_peptidase"/>
    <property type="match status" value="1"/>
</dbReference>
<dbReference type="InterPro" id="IPR016047">
    <property type="entry name" value="M23ase_b-sheet_dom"/>
</dbReference>
<dbReference type="Gene3D" id="2.70.70.10">
    <property type="entry name" value="Glucose Permease (Domain IIA)"/>
    <property type="match status" value="1"/>
</dbReference>
<keyword evidence="1" id="KW-0472">Membrane</keyword>
<dbReference type="AlphaFoldDB" id="A0A2H0BV23"/>